<feature type="transmembrane region" description="Helical" evidence="17">
    <location>
        <begin position="371"/>
        <end position="396"/>
    </location>
</feature>
<name>A0A665TJ58_ECHNA</name>
<dbReference type="SUPFAM" id="SSF48403">
    <property type="entry name" value="Ankyrin repeat"/>
    <property type="match status" value="1"/>
</dbReference>
<keyword evidence="10 15" id="KW-0040">ANK repeat</keyword>
<dbReference type="SMART" id="SM00248">
    <property type="entry name" value="ANK"/>
    <property type="match status" value="4"/>
</dbReference>
<dbReference type="InterPro" id="IPR036770">
    <property type="entry name" value="Ankyrin_rpt-contain_sf"/>
</dbReference>
<evidence type="ECO:0000256" key="1">
    <source>
        <dbReference type="ARBA" id="ARBA00004651"/>
    </source>
</evidence>
<dbReference type="Gene3D" id="1.25.40.20">
    <property type="entry name" value="Ankyrin repeat-containing domain"/>
    <property type="match status" value="1"/>
</dbReference>
<keyword evidence="5" id="KW-0107">Calcium channel</keyword>
<feature type="domain" description="Ion transport" evidence="18">
    <location>
        <begin position="377"/>
        <end position="558"/>
    </location>
</feature>
<feature type="repeat" description="ANK" evidence="15">
    <location>
        <begin position="93"/>
        <end position="125"/>
    </location>
</feature>
<dbReference type="GO" id="GO:0098703">
    <property type="term" value="P:calcium ion import across plasma membrane"/>
    <property type="evidence" value="ECO:0007669"/>
    <property type="project" value="TreeGrafter"/>
</dbReference>
<feature type="transmembrane region" description="Helical" evidence="17">
    <location>
        <begin position="526"/>
        <end position="549"/>
    </location>
</feature>
<evidence type="ECO:0000259" key="18">
    <source>
        <dbReference type="Pfam" id="PF00520"/>
    </source>
</evidence>
<dbReference type="InterPro" id="IPR008347">
    <property type="entry name" value="TrpV1-4"/>
</dbReference>
<evidence type="ECO:0000256" key="12">
    <source>
        <dbReference type="ARBA" id="ARBA00023136"/>
    </source>
</evidence>
<dbReference type="GO" id="GO:0005262">
    <property type="term" value="F:calcium channel activity"/>
    <property type="evidence" value="ECO:0007669"/>
    <property type="project" value="UniProtKB-KW"/>
</dbReference>
<keyword evidence="9 17" id="KW-1133">Transmembrane helix</keyword>
<evidence type="ECO:0000256" key="8">
    <source>
        <dbReference type="ARBA" id="ARBA00022837"/>
    </source>
</evidence>
<reference evidence="19" key="1">
    <citation type="submission" date="2021-04" db="EMBL/GenBank/DDBJ databases">
        <authorList>
            <consortium name="Wellcome Sanger Institute Data Sharing"/>
        </authorList>
    </citation>
    <scope>NUCLEOTIDE SEQUENCE [LARGE SCALE GENOMIC DNA]</scope>
</reference>
<evidence type="ECO:0000256" key="15">
    <source>
        <dbReference type="PROSITE-ProRule" id="PRU00023"/>
    </source>
</evidence>
<keyword evidence="2" id="KW-0813">Transport</keyword>
<keyword evidence="11" id="KW-0406">Ion transport</keyword>
<evidence type="ECO:0000256" key="4">
    <source>
        <dbReference type="ARBA" id="ARBA00022568"/>
    </source>
</evidence>
<evidence type="ECO:0000256" key="10">
    <source>
        <dbReference type="ARBA" id="ARBA00023043"/>
    </source>
</evidence>
<keyword evidence="3" id="KW-1003">Cell membrane</keyword>
<dbReference type="Ensembl" id="ENSENLT00000007293.1">
    <property type="protein sequence ID" value="ENSENLP00000006988.1"/>
    <property type="gene ID" value="ENSENLG00000002590.1"/>
</dbReference>
<keyword evidence="13" id="KW-0407">Ion channel</keyword>
<dbReference type="GO" id="GO:0005886">
    <property type="term" value="C:plasma membrane"/>
    <property type="evidence" value="ECO:0007669"/>
    <property type="project" value="UniProtKB-SubCell"/>
</dbReference>
<evidence type="ECO:0000256" key="7">
    <source>
        <dbReference type="ARBA" id="ARBA00022737"/>
    </source>
</evidence>
<keyword evidence="7" id="KW-0677">Repeat</keyword>
<dbReference type="InterPro" id="IPR002110">
    <property type="entry name" value="Ankyrin_rpt"/>
</dbReference>
<dbReference type="Pfam" id="PF00520">
    <property type="entry name" value="Ion_trans"/>
    <property type="match status" value="1"/>
</dbReference>
<keyword evidence="12 17" id="KW-0472">Membrane</keyword>
<dbReference type="PANTHER" id="PTHR10582">
    <property type="entry name" value="TRANSIENT RECEPTOR POTENTIAL ION CHANNEL PROTEIN"/>
    <property type="match status" value="1"/>
</dbReference>
<gene>
    <name evidence="19" type="primary">trpv1</name>
</gene>
<dbReference type="Proteomes" id="UP000472264">
    <property type="component" value="Chromosome 14"/>
</dbReference>
<feature type="transmembrane region" description="Helical" evidence="17">
    <location>
        <begin position="402"/>
        <end position="421"/>
    </location>
</feature>
<accession>A0A665TJ58</accession>
<keyword evidence="6 17" id="KW-0812">Transmembrane</keyword>
<evidence type="ECO:0000256" key="16">
    <source>
        <dbReference type="SAM" id="MobiDB-lite"/>
    </source>
</evidence>
<evidence type="ECO:0000256" key="11">
    <source>
        <dbReference type="ARBA" id="ARBA00023065"/>
    </source>
</evidence>
<evidence type="ECO:0000256" key="9">
    <source>
        <dbReference type="ARBA" id="ARBA00022989"/>
    </source>
</evidence>
<protein>
    <submittedName>
        <fullName evidence="19">Transient receptor potential cation channel subfamily V member 1-like</fullName>
    </submittedName>
</protein>
<dbReference type="Pfam" id="PF12796">
    <property type="entry name" value="Ank_2"/>
    <property type="match status" value="1"/>
</dbReference>
<feature type="region of interest" description="Disordered" evidence="16">
    <location>
        <begin position="629"/>
        <end position="671"/>
    </location>
</feature>
<comment type="subcellular location">
    <subcellularLocation>
        <location evidence="1">Cell membrane</location>
        <topology evidence="1">Multi-pass membrane protein</topology>
    </subcellularLocation>
</comment>
<dbReference type="PRINTS" id="PR01768">
    <property type="entry name" value="TRPVRECEPTOR"/>
</dbReference>
<keyword evidence="20" id="KW-1185">Reference proteome</keyword>
<dbReference type="AlphaFoldDB" id="A0A665TJ58"/>
<proteinExistence type="predicted"/>
<feature type="transmembrane region" description="Helical" evidence="17">
    <location>
        <begin position="325"/>
        <end position="344"/>
    </location>
</feature>
<keyword evidence="8" id="KW-0106">Calcium</keyword>
<evidence type="ECO:0000256" key="6">
    <source>
        <dbReference type="ARBA" id="ARBA00022692"/>
    </source>
</evidence>
<evidence type="ECO:0000256" key="17">
    <source>
        <dbReference type="SAM" id="Phobius"/>
    </source>
</evidence>
<dbReference type="PROSITE" id="PS50297">
    <property type="entry name" value="ANK_REP_REGION"/>
    <property type="match status" value="1"/>
</dbReference>
<evidence type="ECO:0000313" key="20">
    <source>
        <dbReference type="Proteomes" id="UP000472264"/>
    </source>
</evidence>
<dbReference type="InterPro" id="IPR024862">
    <property type="entry name" value="TRPV"/>
</dbReference>
<reference evidence="19" key="3">
    <citation type="submission" date="2025-09" db="UniProtKB">
        <authorList>
            <consortium name="Ensembl"/>
        </authorList>
    </citation>
    <scope>IDENTIFICATION</scope>
</reference>
<dbReference type="InterPro" id="IPR005821">
    <property type="entry name" value="Ion_trans_dom"/>
</dbReference>
<evidence type="ECO:0000256" key="5">
    <source>
        <dbReference type="ARBA" id="ARBA00022673"/>
    </source>
</evidence>
<reference evidence="19" key="2">
    <citation type="submission" date="2025-08" db="UniProtKB">
        <authorList>
            <consortium name="Ensembl"/>
        </authorList>
    </citation>
    <scope>IDENTIFICATION</scope>
</reference>
<dbReference type="FunFam" id="1.25.40.20:FF:000018">
    <property type="entry name" value="Transient receptor potential cation channel subfamily V member 1"/>
    <property type="match status" value="1"/>
</dbReference>
<evidence type="ECO:0000256" key="2">
    <source>
        <dbReference type="ARBA" id="ARBA00022448"/>
    </source>
</evidence>
<evidence type="ECO:0000256" key="3">
    <source>
        <dbReference type="ARBA" id="ARBA00022475"/>
    </source>
</evidence>
<evidence type="ECO:0000256" key="14">
    <source>
        <dbReference type="ARBA" id="ARBA00036634"/>
    </source>
</evidence>
<evidence type="ECO:0000313" key="19">
    <source>
        <dbReference type="Ensembl" id="ENSENLP00000006988.1"/>
    </source>
</evidence>
<dbReference type="PROSITE" id="PS50088">
    <property type="entry name" value="ANK_REPEAT"/>
    <property type="match status" value="1"/>
</dbReference>
<organism evidence="19 20">
    <name type="scientific">Echeneis naucrates</name>
    <name type="common">Live sharksucker</name>
    <dbReference type="NCBI Taxonomy" id="173247"/>
    <lineage>
        <taxon>Eukaryota</taxon>
        <taxon>Metazoa</taxon>
        <taxon>Chordata</taxon>
        <taxon>Craniata</taxon>
        <taxon>Vertebrata</taxon>
        <taxon>Euteleostomi</taxon>
        <taxon>Actinopterygii</taxon>
        <taxon>Neopterygii</taxon>
        <taxon>Teleostei</taxon>
        <taxon>Neoteleostei</taxon>
        <taxon>Acanthomorphata</taxon>
        <taxon>Carangaria</taxon>
        <taxon>Carangiformes</taxon>
        <taxon>Echeneidae</taxon>
        <taxon>Echeneis</taxon>
    </lineage>
</organism>
<keyword evidence="4" id="KW-0109">Calcium transport</keyword>
<evidence type="ECO:0000256" key="13">
    <source>
        <dbReference type="ARBA" id="ARBA00023303"/>
    </source>
</evidence>
<feature type="transmembrane region" description="Helical" evidence="17">
    <location>
        <begin position="442"/>
        <end position="465"/>
    </location>
</feature>
<sequence>DSKTFTIDRLFEAAASGDVRQLDGLYEYLHRNMKKLSDSLCQYQSYGKTALMKALLHLKDNKNDTVELLINISERLGDVQEFVNVAYTNSYYKGQTALHVAIERRNISYVTLLVSKGADVHAKACGKFFQPNDGPYFYFGELPLSLAACTNQADMVDFLMDNEYQRADATLVDSQGNTVLHALVVVTDNSKENTEFITSMYDRILKTTARLHPKLKLEDIKNLKGLTPLKMAAKMGKIALFSHILKREFEDIHTKHLSRKFTEWVYGPVHCSLYDLASVDSFEDNSVVEILVYGSDIPNRHEMLQTEPLSRLLEEKWKKFAGRMFFLNFLVYLMYLIIFTLVAYNKKYGKPLQTDMGIIDMKRKRPKLNSLLIDGYYEILFFIQAVLFLISAGLYLSGERKYLGFLVLSLALSWVNLLYFSRGYRHMGIYSVMIQKMILSDILRFLFVYVVFLFGFSAAVVSLLITPPEINTTDTAKKTRLFDTVETQECVKPTFRNISYTTLQLFKFTIGMGDMEFTDNYEYIEVFYVLLIFYIILTYILLLNMLIALMNRTVEMITMESTSIWKLQRAVTILDMEKRLPGCLRRRFRCGVEKSLGIALRDDRRWCFRVEEVNWNKWNINLGKINEDPGPWDRVQQPVTDIPVNRGEPARTQPQQRDQSTELRPLNTAQV</sequence>
<comment type="catalytic activity">
    <reaction evidence="14">
        <text>Ca(2+)(in) = Ca(2+)(out)</text>
        <dbReference type="Rhea" id="RHEA:29671"/>
        <dbReference type="ChEBI" id="CHEBI:29108"/>
    </reaction>
</comment>
<dbReference type="PANTHER" id="PTHR10582:SF5">
    <property type="entry name" value="TRANSIENT RECEPTOR POTENTIAL CATION CHANNEL SUBFAMILY V MEMBER 2"/>
    <property type="match status" value="1"/>
</dbReference>